<reference evidence="1 2" key="1">
    <citation type="submission" date="2018-06" db="EMBL/GenBank/DDBJ databases">
        <authorList>
            <consortium name="Pathogen Informatics"/>
            <person name="Doyle S."/>
        </authorList>
    </citation>
    <scope>NUCLEOTIDE SEQUENCE [LARGE SCALE GENOMIC DNA]</scope>
    <source>
        <strain evidence="1 2">NCTC13335</strain>
    </source>
</reference>
<evidence type="ECO:0000313" key="2">
    <source>
        <dbReference type="Proteomes" id="UP000255264"/>
    </source>
</evidence>
<gene>
    <name evidence="1" type="ORF">NCTC13335_00711</name>
</gene>
<accession>A0A377IX54</accession>
<dbReference type="EMBL" id="UGHS01000003">
    <property type="protein sequence ID" value="STO92854.1"/>
    <property type="molecule type" value="Genomic_DNA"/>
</dbReference>
<dbReference type="Proteomes" id="UP000255264">
    <property type="component" value="Unassembled WGS sequence"/>
</dbReference>
<evidence type="ECO:0000313" key="1">
    <source>
        <dbReference type="EMBL" id="STO92854.1"/>
    </source>
</evidence>
<proteinExistence type="predicted"/>
<keyword evidence="2" id="KW-1185">Reference proteome</keyword>
<sequence>MSEKNNKQSEREASYPFSHVCPKRAKLETPPVSPIYRNQTKRETAEELTNQKLDEILDLTRAVNHKIDRLDGRVDDIDVRLAKVENSLAKLGVRSALVGGLGGLLVSVGFELIKAKLGG</sequence>
<protein>
    <submittedName>
        <fullName evidence="1">Uncharacterized protein</fullName>
    </submittedName>
</protein>
<organism evidence="1 2">
    <name type="scientific">Haemophilus pittmaniae</name>
    <dbReference type="NCBI Taxonomy" id="249188"/>
    <lineage>
        <taxon>Bacteria</taxon>
        <taxon>Pseudomonadati</taxon>
        <taxon>Pseudomonadota</taxon>
        <taxon>Gammaproteobacteria</taxon>
        <taxon>Pasteurellales</taxon>
        <taxon>Pasteurellaceae</taxon>
        <taxon>Haemophilus</taxon>
    </lineage>
</organism>
<name>A0A377IX54_9PAST</name>
<dbReference type="AlphaFoldDB" id="A0A377IX54"/>